<protein>
    <recommendedName>
        <fullName evidence="9">Flagellar M-ring protein</fullName>
    </recommendedName>
</protein>
<evidence type="ECO:0000256" key="6">
    <source>
        <dbReference type="ARBA" id="ARBA00022989"/>
    </source>
</evidence>
<dbReference type="Pfam" id="PF08345">
    <property type="entry name" value="YscJ_FliF_C"/>
    <property type="match status" value="1"/>
</dbReference>
<name>A0A430B4V5_9ENTE</name>
<evidence type="ECO:0000256" key="8">
    <source>
        <dbReference type="ARBA" id="ARBA00023143"/>
    </source>
</evidence>
<comment type="function">
    <text evidence="9">The M ring may be actively involved in energy transduction.</text>
</comment>
<dbReference type="PANTHER" id="PTHR30046:SF0">
    <property type="entry name" value="FLAGELLAR M-RING PROTEIN"/>
    <property type="match status" value="1"/>
</dbReference>
<feature type="domain" description="Flagellar M-ring C-terminal" evidence="12">
    <location>
        <begin position="258"/>
        <end position="398"/>
    </location>
</feature>
<dbReference type="PANTHER" id="PTHR30046">
    <property type="entry name" value="FLAGELLAR M-RING PROTEIN"/>
    <property type="match status" value="1"/>
</dbReference>
<evidence type="ECO:0000256" key="7">
    <source>
        <dbReference type="ARBA" id="ARBA00023136"/>
    </source>
</evidence>
<gene>
    <name evidence="13" type="ORF">CBF28_06275</name>
</gene>
<keyword evidence="13" id="KW-0282">Flagellum</keyword>
<feature type="transmembrane region" description="Helical" evidence="10">
    <location>
        <begin position="24"/>
        <end position="44"/>
    </location>
</feature>
<dbReference type="InterPro" id="IPR043427">
    <property type="entry name" value="YscJ/FliF"/>
</dbReference>
<evidence type="ECO:0000259" key="12">
    <source>
        <dbReference type="Pfam" id="PF08345"/>
    </source>
</evidence>
<dbReference type="GO" id="GO:0003774">
    <property type="term" value="F:cytoskeletal motor activity"/>
    <property type="evidence" value="ECO:0007669"/>
    <property type="project" value="InterPro"/>
</dbReference>
<dbReference type="InterPro" id="IPR045851">
    <property type="entry name" value="AMP-bd_C_sf"/>
</dbReference>
<keyword evidence="4" id="KW-1003">Cell membrane</keyword>
<dbReference type="GO" id="GO:0009431">
    <property type="term" value="C:bacterial-type flagellum basal body, MS ring"/>
    <property type="evidence" value="ECO:0007669"/>
    <property type="project" value="InterPro"/>
</dbReference>
<dbReference type="GeneID" id="95580655"/>
<keyword evidence="13" id="KW-0969">Cilium</keyword>
<evidence type="ECO:0000256" key="10">
    <source>
        <dbReference type="SAM" id="Phobius"/>
    </source>
</evidence>
<comment type="similarity">
    <text evidence="3 9">Belongs to the FliF family.</text>
</comment>
<feature type="transmembrane region" description="Helical" evidence="10">
    <location>
        <begin position="424"/>
        <end position="444"/>
    </location>
</feature>
<dbReference type="InterPro" id="IPR006182">
    <property type="entry name" value="FliF_N_dom"/>
</dbReference>
<dbReference type="PIRSF" id="PIRSF004862">
    <property type="entry name" value="FliF"/>
    <property type="match status" value="1"/>
</dbReference>
<keyword evidence="13" id="KW-0966">Cell projection</keyword>
<keyword evidence="14" id="KW-1185">Reference proteome</keyword>
<keyword evidence="7 10" id="KW-0472">Membrane</keyword>
<keyword evidence="8 9" id="KW-0975">Bacterial flagellum</keyword>
<keyword evidence="6 10" id="KW-1133">Transmembrane helix</keyword>
<dbReference type="GO" id="GO:0071973">
    <property type="term" value="P:bacterial-type flagellum-dependent cell motility"/>
    <property type="evidence" value="ECO:0007669"/>
    <property type="project" value="InterPro"/>
</dbReference>
<evidence type="ECO:0000256" key="2">
    <source>
        <dbReference type="ARBA" id="ARBA00004651"/>
    </source>
</evidence>
<dbReference type="PRINTS" id="PR01009">
    <property type="entry name" value="FLGMRINGFLIF"/>
</dbReference>
<reference evidence="13 14" key="1">
    <citation type="submission" date="2017-05" db="EMBL/GenBank/DDBJ databases">
        <title>Vagococcus spp. assemblies.</title>
        <authorList>
            <person name="Gulvik C.A."/>
        </authorList>
    </citation>
    <scope>NUCLEOTIDE SEQUENCE [LARGE SCALE GENOMIC DNA]</scope>
    <source>
        <strain evidence="13 14">SS1714</strain>
    </source>
</reference>
<dbReference type="Gene3D" id="3.30.300.30">
    <property type="match status" value="1"/>
</dbReference>
<evidence type="ECO:0000256" key="5">
    <source>
        <dbReference type="ARBA" id="ARBA00022692"/>
    </source>
</evidence>
<dbReference type="InterPro" id="IPR013556">
    <property type="entry name" value="Flag_M-ring_C"/>
</dbReference>
<sequence>MERIQELKNKLTDKWKELSRLKQISFTLALLSVIIVILISTYMLNKTDYSTLFSDLTDEESGNITKVLEENEIKYKLEEKGSKVLVESSQIDKVRIDLAVENKLPNKSTGFEIFDEKNMMATDEDRKIMYQRAVVGELQRSIESLSAVKQAKVMLVTPDKSIFEEKNKESTASIVLKLQKDQALSEETVKGIASLTSGAVENLPQKNIKIVDEQGNVLSDILDDKKMSGVSDLTTKYQKLKDDLEEKLEGKTKSLLGSLFEKDALNLAVNVDLDFDSIEKTTVKYDKPKVRSEVIQAGGDTINQQQVDDGTVKDNVANVIGNNENGTKSYNHTINNELDTETTKILNAPGVVKRVTASVLIKENISNQETRQIEELVQSAIGYERERGDKVSVQAIKFAEDEQVNPVEELSDESFFKRYLTSPIVWGVLAGILLLVITLIILVVKRRSKDKNSDDYFEMDLDVTEDFEEEAQPILEQQPIIPIKPEPKEKAVSKEIDQVVKNIEENHQRIIQDDLANELEQREKQKAQEILEREVQAKRYAKENPDLAAELIKVWMKDK</sequence>
<evidence type="ECO:0000313" key="13">
    <source>
        <dbReference type="EMBL" id="RSU15329.1"/>
    </source>
</evidence>
<dbReference type="NCBIfam" id="TIGR00206">
    <property type="entry name" value="fliF"/>
    <property type="match status" value="1"/>
</dbReference>
<dbReference type="GO" id="GO:0005886">
    <property type="term" value="C:plasma membrane"/>
    <property type="evidence" value="ECO:0007669"/>
    <property type="project" value="UniProtKB-SubCell"/>
</dbReference>
<dbReference type="RefSeq" id="WP_126793091.1">
    <property type="nucleotide sequence ID" value="NZ_CP060720.1"/>
</dbReference>
<evidence type="ECO:0000256" key="9">
    <source>
        <dbReference type="PIRNR" id="PIRNR004862"/>
    </source>
</evidence>
<dbReference type="EMBL" id="NGKB01000005">
    <property type="protein sequence ID" value="RSU15329.1"/>
    <property type="molecule type" value="Genomic_DNA"/>
</dbReference>
<accession>A0A430B4V5</accession>
<dbReference type="OrthoDB" id="9807026at2"/>
<organism evidence="13 14">
    <name type="scientific">Vagococcus carniphilus</name>
    <dbReference type="NCBI Taxonomy" id="218144"/>
    <lineage>
        <taxon>Bacteria</taxon>
        <taxon>Bacillati</taxon>
        <taxon>Bacillota</taxon>
        <taxon>Bacilli</taxon>
        <taxon>Lactobacillales</taxon>
        <taxon>Enterococcaceae</taxon>
        <taxon>Vagococcus</taxon>
    </lineage>
</organism>
<proteinExistence type="inferred from homology"/>
<comment type="subcellular location">
    <subcellularLocation>
        <location evidence="1 9">Bacterial flagellum basal body</location>
    </subcellularLocation>
    <subcellularLocation>
        <location evidence="2">Cell membrane</location>
        <topology evidence="2">Multi-pass membrane protein</topology>
    </subcellularLocation>
</comment>
<keyword evidence="5 10" id="KW-0812">Transmembrane</keyword>
<evidence type="ECO:0000256" key="1">
    <source>
        <dbReference type="ARBA" id="ARBA00004117"/>
    </source>
</evidence>
<dbReference type="AlphaFoldDB" id="A0A430B4V5"/>
<dbReference type="Pfam" id="PF01514">
    <property type="entry name" value="YscJ_FliF"/>
    <property type="match status" value="1"/>
</dbReference>
<comment type="caution">
    <text evidence="13">The sequence shown here is derived from an EMBL/GenBank/DDBJ whole genome shotgun (WGS) entry which is preliminary data.</text>
</comment>
<dbReference type="Proteomes" id="UP000288028">
    <property type="component" value="Unassembled WGS sequence"/>
</dbReference>
<dbReference type="InterPro" id="IPR000067">
    <property type="entry name" value="FlgMring_FliF"/>
</dbReference>
<evidence type="ECO:0000259" key="11">
    <source>
        <dbReference type="Pfam" id="PF01514"/>
    </source>
</evidence>
<evidence type="ECO:0000256" key="4">
    <source>
        <dbReference type="ARBA" id="ARBA00022475"/>
    </source>
</evidence>
<evidence type="ECO:0000313" key="14">
    <source>
        <dbReference type="Proteomes" id="UP000288028"/>
    </source>
</evidence>
<feature type="domain" description="Flagellar M-ring N-terminal" evidence="11">
    <location>
        <begin position="45"/>
        <end position="219"/>
    </location>
</feature>
<evidence type="ECO:0000256" key="3">
    <source>
        <dbReference type="ARBA" id="ARBA00007971"/>
    </source>
</evidence>